<feature type="region of interest" description="Disordered" evidence="1">
    <location>
        <begin position="105"/>
        <end position="157"/>
    </location>
</feature>
<dbReference type="AlphaFoldDB" id="A0A9Q1IWE3"/>
<gene>
    <name evidence="3" type="ORF">SKAU_G00224700</name>
</gene>
<organism evidence="3 4">
    <name type="scientific">Synaphobranchus kaupii</name>
    <name type="common">Kaup's arrowtooth eel</name>
    <dbReference type="NCBI Taxonomy" id="118154"/>
    <lineage>
        <taxon>Eukaryota</taxon>
        <taxon>Metazoa</taxon>
        <taxon>Chordata</taxon>
        <taxon>Craniata</taxon>
        <taxon>Vertebrata</taxon>
        <taxon>Euteleostomi</taxon>
        <taxon>Actinopterygii</taxon>
        <taxon>Neopterygii</taxon>
        <taxon>Teleostei</taxon>
        <taxon>Anguilliformes</taxon>
        <taxon>Synaphobranchidae</taxon>
        <taxon>Synaphobranchus</taxon>
    </lineage>
</organism>
<evidence type="ECO:0000256" key="1">
    <source>
        <dbReference type="SAM" id="MobiDB-lite"/>
    </source>
</evidence>
<accession>A0A9Q1IWE3</accession>
<dbReference type="Proteomes" id="UP001152622">
    <property type="component" value="Chromosome 7"/>
</dbReference>
<name>A0A9Q1IWE3_SYNKA</name>
<comment type="caution">
    <text evidence="3">The sequence shown here is derived from an EMBL/GenBank/DDBJ whole genome shotgun (WGS) entry which is preliminary data.</text>
</comment>
<dbReference type="PANTHER" id="PTHR46729">
    <property type="entry name" value="LEUKOCYTE RECEPTOR CLUSTER MEMBER 9"/>
    <property type="match status" value="1"/>
</dbReference>
<dbReference type="PANTHER" id="PTHR46729:SF1">
    <property type="entry name" value="LEUKOCYTE RECEPTOR CLUSTER MEMBER 9"/>
    <property type="match status" value="1"/>
</dbReference>
<dbReference type="InterPro" id="IPR042653">
    <property type="entry name" value="Leng9"/>
</dbReference>
<feature type="domain" description="MJ1316 RNA cyclic group end recognition" evidence="2">
    <location>
        <begin position="22"/>
        <end position="98"/>
    </location>
</feature>
<dbReference type="OrthoDB" id="10263155at2759"/>
<evidence type="ECO:0000313" key="4">
    <source>
        <dbReference type="Proteomes" id="UP001152622"/>
    </source>
</evidence>
<dbReference type="InterPro" id="IPR040459">
    <property type="entry name" value="MJ1316"/>
</dbReference>
<reference evidence="3" key="1">
    <citation type="journal article" date="2023" name="Science">
        <title>Genome structures resolve the early diversification of teleost fishes.</title>
        <authorList>
            <person name="Parey E."/>
            <person name="Louis A."/>
            <person name="Montfort J."/>
            <person name="Bouchez O."/>
            <person name="Roques C."/>
            <person name="Iampietro C."/>
            <person name="Lluch J."/>
            <person name="Castinel A."/>
            <person name="Donnadieu C."/>
            <person name="Desvignes T."/>
            <person name="Floi Bucao C."/>
            <person name="Jouanno E."/>
            <person name="Wen M."/>
            <person name="Mejri S."/>
            <person name="Dirks R."/>
            <person name="Jansen H."/>
            <person name="Henkel C."/>
            <person name="Chen W.J."/>
            <person name="Zahm M."/>
            <person name="Cabau C."/>
            <person name="Klopp C."/>
            <person name="Thompson A.W."/>
            <person name="Robinson-Rechavi M."/>
            <person name="Braasch I."/>
            <person name="Lecointre G."/>
            <person name="Bobe J."/>
            <person name="Postlethwait J.H."/>
            <person name="Berthelot C."/>
            <person name="Roest Crollius H."/>
            <person name="Guiguen Y."/>
        </authorList>
    </citation>
    <scope>NUCLEOTIDE SEQUENCE</scope>
    <source>
        <strain evidence="3">WJC10195</strain>
    </source>
</reference>
<proteinExistence type="predicted"/>
<feature type="compositionally biased region" description="Basic and acidic residues" evidence="1">
    <location>
        <begin position="133"/>
        <end position="152"/>
    </location>
</feature>
<evidence type="ECO:0000259" key="2">
    <source>
        <dbReference type="Pfam" id="PF04457"/>
    </source>
</evidence>
<sequence>MQKKGENTKEVEGKESTKKPSMRTADDVISRILWDPSLDSTDFSVGYLDRFLGVLERPFSEFSWDTDICSCNYSEELALPRHRIQYFTYRGNHRVWDRESRTDGVFGSTGGPLEPPFATEGEKVEGNVTQETRPQESGKKDKKHVMTSEKKATVPMPESRMTRTALICVMGTMRRKRQETSLTH</sequence>
<dbReference type="Pfam" id="PF04457">
    <property type="entry name" value="MJ1316"/>
    <property type="match status" value="1"/>
</dbReference>
<keyword evidence="4" id="KW-1185">Reference proteome</keyword>
<protein>
    <recommendedName>
        <fullName evidence="2">MJ1316 RNA cyclic group end recognition domain-containing protein</fullName>
    </recommendedName>
</protein>
<evidence type="ECO:0000313" key="3">
    <source>
        <dbReference type="EMBL" id="KAJ8354903.1"/>
    </source>
</evidence>
<feature type="region of interest" description="Disordered" evidence="1">
    <location>
        <begin position="1"/>
        <end position="23"/>
    </location>
</feature>
<dbReference type="EMBL" id="JAINUF010000007">
    <property type="protein sequence ID" value="KAJ8354903.1"/>
    <property type="molecule type" value="Genomic_DNA"/>
</dbReference>